<dbReference type="AlphaFoldDB" id="A0A915DEB4"/>
<keyword evidence="2" id="KW-1185">Reference proteome</keyword>
<sequence length="108" mass="12494">MNLDDNIDDEEYESASLLEESEEEEIDSGEEQVTEGIDQNQLGKQHFEDIALEWVDTERGNKKAIFEGALFTISKESVDGIYLYGRCDHRKGCKLRMWIVKRTMCRNG</sequence>
<feature type="region of interest" description="Disordered" evidence="1">
    <location>
        <begin position="1"/>
        <end position="40"/>
    </location>
</feature>
<reference evidence="3" key="1">
    <citation type="submission" date="2022-11" db="UniProtKB">
        <authorList>
            <consortium name="WormBaseParasite"/>
        </authorList>
    </citation>
    <scope>IDENTIFICATION</scope>
</reference>
<evidence type="ECO:0000313" key="3">
    <source>
        <dbReference type="WBParaSite" id="jg18533"/>
    </source>
</evidence>
<accession>A0A915DEB4</accession>
<proteinExistence type="predicted"/>
<protein>
    <submittedName>
        <fullName evidence="3">Transposase MuDR plant domain-containing protein</fullName>
    </submittedName>
</protein>
<evidence type="ECO:0000313" key="2">
    <source>
        <dbReference type="Proteomes" id="UP000887574"/>
    </source>
</evidence>
<evidence type="ECO:0000256" key="1">
    <source>
        <dbReference type="SAM" id="MobiDB-lite"/>
    </source>
</evidence>
<dbReference type="WBParaSite" id="jg18533">
    <property type="protein sequence ID" value="jg18533"/>
    <property type="gene ID" value="jg18533"/>
</dbReference>
<name>A0A915DEB4_9BILA</name>
<dbReference type="Proteomes" id="UP000887574">
    <property type="component" value="Unplaced"/>
</dbReference>
<organism evidence="2 3">
    <name type="scientific">Ditylenchus dipsaci</name>
    <dbReference type="NCBI Taxonomy" id="166011"/>
    <lineage>
        <taxon>Eukaryota</taxon>
        <taxon>Metazoa</taxon>
        <taxon>Ecdysozoa</taxon>
        <taxon>Nematoda</taxon>
        <taxon>Chromadorea</taxon>
        <taxon>Rhabditida</taxon>
        <taxon>Tylenchina</taxon>
        <taxon>Tylenchomorpha</taxon>
        <taxon>Sphaerularioidea</taxon>
        <taxon>Anguinidae</taxon>
        <taxon>Anguininae</taxon>
        <taxon>Ditylenchus</taxon>
    </lineage>
</organism>
<feature type="compositionally biased region" description="Acidic residues" evidence="1">
    <location>
        <begin position="1"/>
        <end position="33"/>
    </location>
</feature>